<feature type="domain" description="PDZ" evidence="5">
    <location>
        <begin position="4"/>
        <end position="86"/>
    </location>
</feature>
<comment type="subcellular location">
    <subcellularLocation>
        <location evidence="1">Cytoplasm</location>
    </subcellularLocation>
</comment>
<feature type="compositionally biased region" description="Basic and acidic residues" evidence="4">
    <location>
        <begin position="467"/>
        <end position="478"/>
    </location>
</feature>
<reference evidence="6 7" key="1">
    <citation type="submission" date="2014-07" db="EMBL/GenBank/DDBJ databases">
        <title>Genomic and transcriptomic analysis on Apis cerana provide comprehensive insights into honey bee biology.</title>
        <authorList>
            <person name="Diao Q."/>
            <person name="Sun L."/>
            <person name="Zheng H."/>
            <person name="Zheng H."/>
            <person name="Xu S."/>
            <person name="Wang S."/>
            <person name="Zeng Z."/>
            <person name="Hu F."/>
            <person name="Su S."/>
            <person name="Wu J."/>
        </authorList>
    </citation>
    <scope>NUCLEOTIDE SEQUENCE [LARGE SCALE GENOMIC DNA]</scope>
    <source>
        <tissue evidence="6">Pupae without intestine</tissue>
    </source>
</reference>
<dbReference type="PROSITE" id="PS50106">
    <property type="entry name" value="PDZ"/>
    <property type="match status" value="1"/>
</dbReference>
<dbReference type="GO" id="GO:0003779">
    <property type="term" value="F:actin binding"/>
    <property type="evidence" value="ECO:0007669"/>
    <property type="project" value="TreeGrafter"/>
</dbReference>
<evidence type="ECO:0000256" key="1">
    <source>
        <dbReference type="ARBA" id="ARBA00004496"/>
    </source>
</evidence>
<keyword evidence="7" id="KW-1185">Reference proteome</keyword>
<evidence type="ECO:0000313" key="6">
    <source>
        <dbReference type="EMBL" id="PBC28590.1"/>
    </source>
</evidence>
<keyword evidence="3" id="KW-0440">LIM domain</keyword>
<dbReference type="PANTHER" id="PTHR24214:SF38">
    <property type="entry name" value="PDZ AND LIM DOMAIN PROTEIN ZASP-RELATED"/>
    <property type="match status" value="1"/>
</dbReference>
<sequence>MAISIKFTKFDNTPWGFRLAGGSDFPQPLTVIRVTEGSLAECMGLKVGDVVVRLNDQPISSLTHGQAHEELMRAGNNFVLGVLRQEDFVKAAEALSEENIVPYKIPLADLPPVFPEQILKEETVIERHEYEIKTCEEEEGSKQEVEPLPDKPKDANSEIVPNQNLTDDEIAQLILEEEELLDDKGVLGVNFKKLRPRVTVLKQSKVIEELQNIATAEPPLVEQLRRTSVFLQKPERPIPTPRKKEGEQEKETESYKVVIKKQKRRSVTDRLLERGLLKPEGGSTPEPFTPEATPSATPEPGYRSDREPESRPESKAESKRSEEESEAERAQAGETVVSALNEVEEKVEEVRAREEEEEEEKEGAKGREEERTTHESVLNEIEKEMANVAAKVDKERIKELVTTEINLEKQLENVQRQLLSLKQLPSEIENHLRIVSEQLQKIMELSGVQNGATVNAEKEEEEEEEERREPEERAKESEEERAEEAEETEEQDVTEYTEDISYSAYSDEHLRIVQPSEDEGEEETETQELEGTLSVKSEEGSRVKKFVVSYETKVLKSPSPAPSHGSFEPDPNLSAKDQVIQELQERVKQRGRKRSQDLWPQAKQVELTLGRRWRCPNDFFNDEMIAEVLSSQAEVIRGRALGVNFKKYEKTNLPNFDHLMNSSVYKMIHKMEKEPKRGIPARPAKVNAAEDIIERVKSPAFSIADDRSTRSVSH</sequence>
<dbReference type="CDD" id="cd23068">
    <property type="entry name" value="PDZ_ZASP52-like"/>
    <property type="match status" value="1"/>
</dbReference>
<evidence type="ECO:0000256" key="3">
    <source>
        <dbReference type="ARBA" id="ARBA00023038"/>
    </source>
</evidence>
<feature type="region of interest" description="Disordered" evidence="4">
    <location>
        <begin position="227"/>
        <end position="376"/>
    </location>
</feature>
<organism evidence="6 7">
    <name type="scientific">Apis cerana cerana</name>
    <name type="common">Oriental honeybee</name>
    <dbReference type="NCBI Taxonomy" id="94128"/>
    <lineage>
        <taxon>Eukaryota</taxon>
        <taxon>Metazoa</taxon>
        <taxon>Ecdysozoa</taxon>
        <taxon>Arthropoda</taxon>
        <taxon>Hexapoda</taxon>
        <taxon>Insecta</taxon>
        <taxon>Pterygota</taxon>
        <taxon>Neoptera</taxon>
        <taxon>Endopterygota</taxon>
        <taxon>Hymenoptera</taxon>
        <taxon>Apocrita</taxon>
        <taxon>Aculeata</taxon>
        <taxon>Apoidea</taxon>
        <taxon>Anthophila</taxon>
        <taxon>Apidae</taxon>
        <taxon>Apis</taxon>
    </lineage>
</organism>
<name>A0A2A3EA62_APICC</name>
<feature type="compositionally biased region" description="Low complexity" evidence="4">
    <location>
        <begin position="283"/>
        <end position="300"/>
    </location>
</feature>
<evidence type="ECO:0000313" key="7">
    <source>
        <dbReference type="Proteomes" id="UP000242457"/>
    </source>
</evidence>
<dbReference type="SUPFAM" id="SSF50156">
    <property type="entry name" value="PDZ domain-like"/>
    <property type="match status" value="1"/>
</dbReference>
<feature type="compositionally biased region" description="Basic and acidic residues" evidence="4">
    <location>
        <begin position="362"/>
        <end position="374"/>
    </location>
</feature>
<feature type="compositionally biased region" description="Basic and acidic residues" evidence="4">
    <location>
        <begin position="242"/>
        <end position="254"/>
    </location>
</feature>
<dbReference type="STRING" id="94128.A0A2A3EA62"/>
<feature type="compositionally biased region" description="Basic and acidic residues" evidence="4">
    <location>
        <begin position="136"/>
        <end position="156"/>
    </location>
</feature>
<dbReference type="GO" id="GO:0001725">
    <property type="term" value="C:stress fiber"/>
    <property type="evidence" value="ECO:0007669"/>
    <property type="project" value="TreeGrafter"/>
</dbReference>
<dbReference type="OrthoDB" id="44841at2759"/>
<dbReference type="InterPro" id="IPR036034">
    <property type="entry name" value="PDZ_sf"/>
</dbReference>
<keyword evidence="2" id="KW-0963">Cytoplasm</keyword>
<feature type="compositionally biased region" description="Basic and acidic residues" evidence="4">
    <location>
        <begin position="302"/>
        <end position="331"/>
    </location>
</feature>
<feature type="region of interest" description="Disordered" evidence="4">
    <location>
        <begin position="448"/>
        <end position="536"/>
    </location>
</feature>
<dbReference type="Proteomes" id="UP000242457">
    <property type="component" value="Unassembled WGS sequence"/>
</dbReference>
<feature type="region of interest" description="Disordered" evidence="4">
    <location>
        <begin position="136"/>
        <end position="160"/>
    </location>
</feature>
<proteinExistence type="predicted"/>
<dbReference type="Gene3D" id="2.30.42.10">
    <property type="match status" value="1"/>
</dbReference>
<dbReference type="GO" id="GO:0030036">
    <property type="term" value="P:actin cytoskeleton organization"/>
    <property type="evidence" value="ECO:0007669"/>
    <property type="project" value="TreeGrafter"/>
</dbReference>
<feature type="compositionally biased region" description="Basic and acidic residues" evidence="4">
    <location>
        <begin position="266"/>
        <end position="277"/>
    </location>
</feature>
<protein>
    <submittedName>
        <fullName evidence="6">PDZ and LIM domain protein</fullName>
    </submittedName>
</protein>
<dbReference type="GO" id="GO:0051371">
    <property type="term" value="F:muscle alpha-actinin binding"/>
    <property type="evidence" value="ECO:0007669"/>
    <property type="project" value="TreeGrafter"/>
</dbReference>
<evidence type="ECO:0000256" key="2">
    <source>
        <dbReference type="ARBA" id="ARBA00022490"/>
    </source>
</evidence>
<feature type="compositionally biased region" description="Acidic residues" evidence="4">
    <location>
        <begin position="516"/>
        <end position="528"/>
    </location>
</feature>
<dbReference type="InterPro" id="IPR001478">
    <property type="entry name" value="PDZ"/>
</dbReference>
<dbReference type="InterPro" id="IPR050604">
    <property type="entry name" value="PDZ-LIM_domain"/>
</dbReference>
<dbReference type="SMART" id="SM00228">
    <property type="entry name" value="PDZ"/>
    <property type="match status" value="1"/>
</dbReference>
<evidence type="ECO:0000256" key="4">
    <source>
        <dbReference type="SAM" id="MobiDB-lite"/>
    </source>
</evidence>
<dbReference type="PANTHER" id="PTHR24214">
    <property type="entry name" value="PDZ AND LIM DOMAIN PROTEIN ZASP"/>
    <property type="match status" value="1"/>
</dbReference>
<dbReference type="GO" id="GO:0031941">
    <property type="term" value="C:filamentous actin"/>
    <property type="evidence" value="ECO:0007669"/>
    <property type="project" value="TreeGrafter"/>
</dbReference>
<accession>A0A2A3EA62</accession>
<dbReference type="Pfam" id="PF00595">
    <property type="entry name" value="PDZ"/>
    <property type="match status" value="1"/>
</dbReference>
<dbReference type="GO" id="GO:0061061">
    <property type="term" value="P:muscle structure development"/>
    <property type="evidence" value="ECO:0007669"/>
    <property type="project" value="TreeGrafter"/>
</dbReference>
<feature type="compositionally biased region" description="Acidic residues" evidence="4">
    <location>
        <begin position="479"/>
        <end position="498"/>
    </location>
</feature>
<dbReference type="GO" id="GO:0005912">
    <property type="term" value="C:adherens junction"/>
    <property type="evidence" value="ECO:0007669"/>
    <property type="project" value="TreeGrafter"/>
</dbReference>
<dbReference type="GO" id="GO:0030018">
    <property type="term" value="C:Z disc"/>
    <property type="evidence" value="ECO:0007669"/>
    <property type="project" value="TreeGrafter"/>
</dbReference>
<dbReference type="FunFam" id="2.30.42.10:FF:000055">
    <property type="entry name" value="PDZ and LIM domain protein 3"/>
    <property type="match status" value="1"/>
</dbReference>
<evidence type="ECO:0000259" key="5">
    <source>
        <dbReference type="PROSITE" id="PS50106"/>
    </source>
</evidence>
<dbReference type="EMBL" id="KZ288310">
    <property type="protein sequence ID" value="PBC28590.1"/>
    <property type="molecule type" value="Genomic_DNA"/>
</dbReference>
<gene>
    <name evidence="6" type="ORF">APICC_06718</name>
</gene>
<keyword evidence="3" id="KW-0862">Zinc</keyword>
<dbReference type="AlphaFoldDB" id="A0A2A3EA62"/>
<keyword evidence="3" id="KW-0479">Metal-binding</keyword>